<dbReference type="PANTHER" id="PTHR38694">
    <property type="entry name" value="CONSERVED EXPRESSED PROTEIN"/>
    <property type="match status" value="1"/>
</dbReference>
<feature type="compositionally biased region" description="Basic and acidic residues" evidence="1">
    <location>
        <begin position="486"/>
        <end position="505"/>
    </location>
</feature>
<proteinExistence type="predicted"/>
<feature type="compositionally biased region" description="Basic and acidic residues" evidence="1">
    <location>
        <begin position="566"/>
        <end position="579"/>
    </location>
</feature>
<accession>A0AAW0FK78</accession>
<keyword evidence="2" id="KW-0812">Transmembrane</keyword>
<comment type="caution">
    <text evidence="3">The sequence shown here is derived from an EMBL/GenBank/DDBJ whole genome shotgun (WGS) entry which is preliminary data.</text>
</comment>
<feature type="region of interest" description="Disordered" evidence="1">
    <location>
        <begin position="1"/>
        <end position="28"/>
    </location>
</feature>
<reference evidence="3 4" key="1">
    <citation type="submission" date="2022-09" db="EMBL/GenBank/DDBJ databases">
        <authorList>
            <person name="Palmer J.M."/>
        </authorList>
    </citation>
    <scope>NUCLEOTIDE SEQUENCE [LARGE SCALE GENOMIC DNA]</scope>
    <source>
        <strain evidence="3 4">DSM 7382</strain>
    </source>
</reference>
<feature type="region of interest" description="Disordered" evidence="1">
    <location>
        <begin position="538"/>
        <end position="585"/>
    </location>
</feature>
<gene>
    <name evidence="3" type="ORF">QCA50_016369</name>
</gene>
<evidence type="ECO:0000313" key="3">
    <source>
        <dbReference type="EMBL" id="KAK7680587.1"/>
    </source>
</evidence>
<feature type="region of interest" description="Disordered" evidence="1">
    <location>
        <begin position="243"/>
        <end position="281"/>
    </location>
</feature>
<evidence type="ECO:0000256" key="1">
    <source>
        <dbReference type="SAM" id="MobiDB-lite"/>
    </source>
</evidence>
<organism evidence="3 4">
    <name type="scientific">Cerrena zonata</name>
    <dbReference type="NCBI Taxonomy" id="2478898"/>
    <lineage>
        <taxon>Eukaryota</taxon>
        <taxon>Fungi</taxon>
        <taxon>Dikarya</taxon>
        <taxon>Basidiomycota</taxon>
        <taxon>Agaricomycotina</taxon>
        <taxon>Agaricomycetes</taxon>
        <taxon>Polyporales</taxon>
        <taxon>Cerrenaceae</taxon>
        <taxon>Cerrena</taxon>
    </lineage>
</organism>
<feature type="transmembrane region" description="Helical" evidence="2">
    <location>
        <begin position="154"/>
        <end position="174"/>
    </location>
</feature>
<dbReference type="PANTHER" id="PTHR38694:SF1">
    <property type="entry name" value="PEROXIN DOMAIN-CONTAINING PROTEIN"/>
    <property type="match status" value="1"/>
</dbReference>
<feature type="compositionally biased region" description="Gly residues" evidence="1">
    <location>
        <begin position="246"/>
        <end position="261"/>
    </location>
</feature>
<evidence type="ECO:0000313" key="4">
    <source>
        <dbReference type="Proteomes" id="UP001385951"/>
    </source>
</evidence>
<sequence length="715" mass="77798">MDIVPSETEIHHDTSGVAHTVEPPPPSCIAKKESTPFNSRLKDPEVRDFGWNVPPSKIAAPLMHDISNDDIYTLIRRFNKQVFNVRVVASPPPGILDLDISENEEFSPDKLRATLERLYMTVIVGLAAFVKHVARLRSWNEPRRTARFCAAYYTAWLANALLPLILTTVIILIVHPPARLYMFPPAPLSLISGTTGNVQKPKAGTVGSADTLSGAPEAHKGEAIEQEARHFVTGLSAIAVSTAVGKGPGDDGNGNAVGGGESEAEGEDKSPTSIDGSVPSPTMMVTGAAESKHLASGDHAAVDPAKKPVQDAMWNKARPIMRALADMADIWERLGNAISPTHPFPGSVRVRLITPLVPLVVATYIIPATFFLRTVAFLLGFALFGQPLVDRGGHWMTHNIPNWREYLDLKRTLLKGVPTDAQLTLTLLRIAERNKAPLPPPPTAADGPTPRSSNEDHSDNLQFDISNYDVDTDSDEESTRTSTSTADDHLSHNDSESVGDKEEPKKKKYPGRKIAGLVKGAMKLSVESALGIDHLKASMGSDSSKNRIGAVSDPPLPALHDDDPDEGVKSLKESDEARVEPGPLEDGEGPCVFTARYQGKKGHIVLIESATSPCFAFVFNKSAKSFLSRFSKDVDHRDLHPEFTIGLPDIVGLRKIGGFGWKAKMVVGWALGKEVMDGLEVTEREGKKRVMTAIRGRDELFNRLIAMGEHRWETY</sequence>
<dbReference type="EMBL" id="JASBNA010000048">
    <property type="protein sequence ID" value="KAK7680587.1"/>
    <property type="molecule type" value="Genomic_DNA"/>
</dbReference>
<dbReference type="Pfam" id="PF11696">
    <property type="entry name" value="DUF3292"/>
    <property type="match status" value="1"/>
</dbReference>
<evidence type="ECO:0000256" key="2">
    <source>
        <dbReference type="SAM" id="Phobius"/>
    </source>
</evidence>
<keyword evidence="2" id="KW-1133">Transmembrane helix</keyword>
<dbReference type="InterPro" id="IPR021709">
    <property type="entry name" value="DUF3292"/>
</dbReference>
<feature type="region of interest" description="Disordered" evidence="1">
    <location>
        <begin position="432"/>
        <end position="511"/>
    </location>
</feature>
<name>A0AAW0FK78_9APHY</name>
<keyword evidence="4" id="KW-1185">Reference proteome</keyword>
<dbReference type="AlphaFoldDB" id="A0AAW0FK78"/>
<protein>
    <submittedName>
        <fullName evidence="3">Uncharacterized protein</fullName>
    </submittedName>
</protein>
<dbReference type="Proteomes" id="UP001385951">
    <property type="component" value="Unassembled WGS sequence"/>
</dbReference>
<keyword evidence="2" id="KW-0472">Membrane</keyword>